<accession>E8UAJ2</accession>
<keyword evidence="1" id="KW-0732">Signal</keyword>
<name>E8UAJ2_DEIML</name>
<reference evidence="3" key="2">
    <citation type="submission" date="2011-01" db="EMBL/GenBank/DDBJ databases">
        <title>The complete genome of Deinococcus maricopensis DSM 21211.</title>
        <authorList>
            <consortium name="US DOE Joint Genome Institute (JGI-PGF)"/>
            <person name="Lucas S."/>
            <person name="Copeland A."/>
            <person name="Lapidus A."/>
            <person name="Goodwin L."/>
            <person name="Pitluck S."/>
            <person name="Kyrpides N."/>
            <person name="Mavromatis K."/>
            <person name="Pagani I."/>
            <person name="Ivanova N."/>
            <person name="Ovchinnikova G."/>
            <person name="Zeytun A."/>
            <person name="Detter J.C."/>
            <person name="Han C."/>
            <person name="Land M."/>
            <person name="Hauser L."/>
            <person name="Markowitz V."/>
            <person name="Cheng J.-F."/>
            <person name="Hugenholtz P."/>
            <person name="Woyke T."/>
            <person name="Wu D."/>
            <person name="Pukall R."/>
            <person name="Gehrich-Schroeter G."/>
            <person name="Brambilla E."/>
            <person name="Klenk H.-P."/>
            <person name="Eisen J.A."/>
        </authorList>
    </citation>
    <scope>NUCLEOTIDE SEQUENCE [LARGE SCALE GENOMIC DNA]</scope>
    <source>
        <strain evidence="3">DSM 21211 / LMG 22137 / NRRL B-23946 / LB-34</strain>
    </source>
</reference>
<dbReference type="HOGENOM" id="CLU_1831878_0_0_0"/>
<dbReference type="EMBL" id="CP002454">
    <property type="protein sequence ID" value="ADV68081.1"/>
    <property type="molecule type" value="Genomic_DNA"/>
</dbReference>
<evidence type="ECO:0000256" key="1">
    <source>
        <dbReference type="SAM" id="SignalP"/>
    </source>
</evidence>
<evidence type="ECO:0008006" key="4">
    <source>
        <dbReference type="Google" id="ProtNLM"/>
    </source>
</evidence>
<dbReference type="Proteomes" id="UP000008635">
    <property type="component" value="Chromosome"/>
</dbReference>
<dbReference type="RefSeq" id="WP_013557586.1">
    <property type="nucleotide sequence ID" value="NC_014958.1"/>
</dbReference>
<evidence type="ECO:0000313" key="2">
    <source>
        <dbReference type="EMBL" id="ADV68081.1"/>
    </source>
</evidence>
<keyword evidence="3" id="KW-1185">Reference proteome</keyword>
<dbReference type="AlphaFoldDB" id="E8UAJ2"/>
<evidence type="ECO:0000313" key="3">
    <source>
        <dbReference type="Proteomes" id="UP000008635"/>
    </source>
</evidence>
<reference evidence="2 3" key="1">
    <citation type="journal article" date="2011" name="Stand. Genomic Sci.">
        <title>Complete genome sequence of Deinococcus maricopensis type strain (LB-34).</title>
        <authorList>
            <person name="Pukall R."/>
            <person name="Zeytun A."/>
            <person name="Lucas S."/>
            <person name="Lapidus A."/>
            <person name="Hammon N."/>
            <person name="Deshpande S."/>
            <person name="Nolan M."/>
            <person name="Cheng J.F."/>
            <person name="Pitluck S."/>
            <person name="Liolios K."/>
            <person name="Pagani I."/>
            <person name="Mikhailova N."/>
            <person name="Ivanova N."/>
            <person name="Mavromatis K."/>
            <person name="Pati A."/>
            <person name="Tapia R."/>
            <person name="Han C."/>
            <person name="Goodwin L."/>
            <person name="Chen A."/>
            <person name="Palaniappan K."/>
            <person name="Land M."/>
            <person name="Hauser L."/>
            <person name="Chang Y.J."/>
            <person name="Jeffries C.D."/>
            <person name="Brambilla E.M."/>
            <person name="Rohde M."/>
            <person name="Goker M."/>
            <person name="Detter J.C."/>
            <person name="Woyke T."/>
            <person name="Bristow J."/>
            <person name="Eisen J.A."/>
            <person name="Markowitz V."/>
            <person name="Hugenholtz P."/>
            <person name="Kyrpides N.C."/>
            <person name="Klenk H.P."/>
        </authorList>
    </citation>
    <scope>NUCLEOTIDE SEQUENCE [LARGE SCALE GENOMIC DNA]</scope>
    <source>
        <strain evidence="3">DSM 21211 / LMG 22137 / NRRL B-23946 / LB-34</strain>
    </source>
</reference>
<dbReference type="STRING" id="709986.Deima_2446"/>
<dbReference type="KEGG" id="dmr:Deima_2446"/>
<protein>
    <recommendedName>
        <fullName evidence="4">Outer membrane insertion C-terminal signal</fullName>
    </recommendedName>
</protein>
<proteinExistence type="predicted"/>
<feature type="signal peptide" evidence="1">
    <location>
        <begin position="1"/>
        <end position="20"/>
    </location>
</feature>
<gene>
    <name evidence="2" type="ordered locus">Deima_2446</name>
</gene>
<feature type="chain" id="PRO_5003232369" description="Outer membrane insertion C-terminal signal" evidence="1">
    <location>
        <begin position="21"/>
        <end position="140"/>
    </location>
</feature>
<sequence precursor="true">MKKTLMLLALAVTSAAGAQALTFNLAGNFGSTVGVNVGVTARNLANLSGYSIDGRLSADLLGSARLNADALVNFDAGQLGVYVGPGVSLGFFGNSVTVNPALTAGVNVPLDGQFGLFGEATYRFLNNGGFAGRVGVTYNF</sequence>
<organism evidence="2 3">
    <name type="scientific">Deinococcus maricopensis (strain DSM 21211 / LMG 22137 / NRRL B-23946 / LB-34)</name>
    <dbReference type="NCBI Taxonomy" id="709986"/>
    <lineage>
        <taxon>Bacteria</taxon>
        <taxon>Thermotogati</taxon>
        <taxon>Deinococcota</taxon>
        <taxon>Deinococci</taxon>
        <taxon>Deinococcales</taxon>
        <taxon>Deinococcaceae</taxon>
        <taxon>Deinococcus</taxon>
    </lineage>
</organism>